<evidence type="ECO:0000313" key="3">
    <source>
        <dbReference type="Proteomes" id="UP001168167"/>
    </source>
</evidence>
<reference evidence="2" key="1">
    <citation type="submission" date="2022-08" db="EMBL/GenBank/DDBJ databases">
        <authorList>
            <person name="Dzunkova M."/>
            <person name="La Clair J."/>
            <person name="Tyml T."/>
            <person name="Doud D."/>
            <person name="Schulz F."/>
            <person name="Piquer S."/>
            <person name="Porcel Sanchis D."/>
            <person name="Osborn A."/>
            <person name="Robinson D."/>
            <person name="Louie K.B."/>
            <person name="Bowen B.P."/>
            <person name="Bowers R."/>
            <person name="Lee J."/>
            <person name="Arnau Llombart V."/>
            <person name="Diaz Villanueva W."/>
            <person name="Gosliner T."/>
            <person name="Northen T."/>
            <person name="Cheng J.-F."/>
            <person name="Burkart M.D."/>
            <person name="Woyke T."/>
        </authorList>
    </citation>
    <scope>NUCLEOTIDE SEQUENCE</scope>
    <source>
        <strain evidence="2">Df01</strain>
    </source>
</reference>
<dbReference type="InterPro" id="IPR027417">
    <property type="entry name" value="P-loop_NTPase"/>
</dbReference>
<dbReference type="InterPro" id="IPR019925">
    <property type="entry name" value="DNA_repair_protein_predicted"/>
</dbReference>
<gene>
    <name evidence="2" type="ORF">NQX30_02700</name>
</gene>
<dbReference type="Gene3D" id="3.90.320.10">
    <property type="match status" value="1"/>
</dbReference>
<dbReference type="SUPFAM" id="SSF52540">
    <property type="entry name" value="P-loop containing nucleoside triphosphate hydrolases"/>
    <property type="match status" value="1"/>
</dbReference>
<sequence>MTDFYSLKTLAPTFADVLSSNSQQWLFLTTRERLRQAINHEWVQLHDNQPEVIPQLRVMTLDGWVRELWKRRRRQHGGPAVLSNFAQRLLWRQIIEQWNREHRQVLSAAVLAELARAAYRYCLLFEVSVEDIQFGESEDTQAFQQWARQFQKATAAANGITLEMAALQLITELTKTPTQSQQLEVATQLRLVEENIHPLHKRLLACFSTVTYSTPDFYEDTPAFHTVAQDRQAECMAAMRWAEQHLRKQSTARIALVVADVAAYENDLRRAFIRVLAPAQLRLDGNEKSSLRFGMSLPLTQEPRIKTALDLLHWNARRIESETLYRVLEDGCWGPDDGVAQALLQRQLRALRLPSLTPERLLSASQYCAQKYPDNIQIQQLHQALADFMELRRAASSQNTLNGWAEQFSVQLRVLSWQGGSASEAWAAVFRDFVHDSRKFPRCTAVRALAIFVDQTARVLQPTKSGIINVLGPQEAAGEPFDAIWMLDATDASWPPAPAPHPLLPVRLQVTHHMPHCNAVQELKVALQTLKELRGGARVFVASAPQIDGDKECALWAPVSTLPPLPPLPDEPDRWTQWIQNAHTPLEVWQPGNAPQVGEKEKPRGGVGILQAQLNCPFSAFARYRLQAMPLETAVLGLDSADWGNYLHVALKQFWEEKIKSWEQLQSIDDDEREKLLKTILHKCFDTVLGERVGDLGGKLRDMEERRALVMLMKWLKIEDTRQPFTIEQVEKAQEVNFCGLNIKIRLDRVDALDNGQLVVIDYKTGTPKSTQVWEEPLREPQLPLYALLDEQIVTIAFAQVHHSRVRYITVGALLTKDGKADKSLWADRKQYWQKTLEQLANDFMAGVAVPTGNDEVYLHNGLRLLARHQFYQQEIDNA</sequence>
<dbReference type="EMBL" id="JANQAO010000001">
    <property type="protein sequence ID" value="MDM5147284.1"/>
    <property type="molecule type" value="Genomic_DNA"/>
</dbReference>
<proteinExistence type="predicted"/>
<comment type="caution">
    <text evidence="2">The sequence shown here is derived from an EMBL/GenBank/DDBJ whole genome shotgun (WGS) entry which is preliminary data.</text>
</comment>
<protein>
    <submittedName>
        <fullName evidence="2">PD-(D/E)XK nuclease family protein</fullName>
    </submittedName>
</protein>
<reference evidence="2" key="2">
    <citation type="journal article" date="2023" name="Microbiome">
        <title>Synthase-selected sorting approach identifies a beta-lactone synthase in a nudibranch symbiotic bacterium.</title>
        <authorList>
            <person name="Dzunkova M."/>
            <person name="La Clair J.J."/>
            <person name="Tyml T."/>
            <person name="Doud D."/>
            <person name="Schulz F."/>
            <person name="Piquer-Esteban S."/>
            <person name="Porcel Sanchis D."/>
            <person name="Osborn A."/>
            <person name="Robinson D."/>
            <person name="Louie K.B."/>
            <person name="Bowen B.P."/>
            <person name="Bowers R.M."/>
            <person name="Lee J."/>
            <person name="Arnau V."/>
            <person name="Diaz-Villanueva W."/>
            <person name="Stepanauskas R."/>
            <person name="Gosliner T."/>
            <person name="Date S.V."/>
            <person name="Northen T.R."/>
            <person name="Cheng J.F."/>
            <person name="Burkart M.D."/>
            <person name="Woyke T."/>
        </authorList>
    </citation>
    <scope>NUCLEOTIDE SEQUENCE</scope>
    <source>
        <strain evidence="2">Df01</strain>
    </source>
</reference>
<accession>A0ABT7QKQ1</accession>
<dbReference type="Proteomes" id="UP001168167">
    <property type="component" value="Unassembled WGS sequence"/>
</dbReference>
<dbReference type="Pfam" id="PF12705">
    <property type="entry name" value="PDDEXK_1"/>
    <property type="match status" value="1"/>
</dbReference>
<evidence type="ECO:0000259" key="1">
    <source>
        <dbReference type="Pfam" id="PF12705"/>
    </source>
</evidence>
<dbReference type="InterPro" id="IPR011604">
    <property type="entry name" value="PDDEXK-like_dom_sf"/>
</dbReference>
<keyword evidence="3" id="KW-1185">Reference proteome</keyword>
<dbReference type="InterPro" id="IPR038726">
    <property type="entry name" value="PDDEXK_AddAB-type"/>
</dbReference>
<name>A0ABT7QKQ1_9GAMM</name>
<evidence type="ECO:0000313" key="2">
    <source>
        <dbReference type="EMBL" id="MDM5147284.1"/>
    </source>
</evidence>
<dbReference type="NCBIfam" id="TIGR03623">
    <property type="entry name" value="probable DNA repair protein"/>
    <property type="match status" value="1"/>
</dbReference>
<organism evidence="2 3">
    <name type="scientific">Candidatus Doriopsillibacter californiensis</name>
    <dbReference type="NCBI Taxonomy" id="2970740"/>
    <lineage>
        <taxon>Bacteria</taxon>
        <taxon>Pseudomonadati</taxon>
        <taxon>Pseudomonadota</taxon>
        <taxon>Gammaproteobacteria</taxon>
        <taxon>Candidatus Tethybacterales</taxon>
        <taxon>Candidatus Persebacteraceae</taxon>
        <taxon>Candidatus Doriopsillibacter</taxon>
    </lineage>
</organism>
<feature type="domain" description="PD-(D/E)XK endonuclease-like" evidence="1">
    <location>
        <begin position="610"/>
        <end position="848"/>
    </location>
</feature>